<evidence type="ECO:0000313" key="2">
    <source>
        <dbReference type="EMBL" id="KCZ81723.1"/>
    </source>
</evidence>
<accession>A0A059F371</accession>
<dbReference type="HOGENOM" id="CLU_1634963_0_0_1"/>
<protein>
    <submittedName>
        <fullName evidence="2">Uncharacterized protein</fullName>
    </submittedName>
</protein>
<sequence>MEEQAKLTSKIKNYVSSLFRHKKSLEEEVVNKIEENNEPKLNLLEENVKYKQLINDYDTTISYILSENENKEIDALKSRNSELLELNNALKSDLQMATEKANFFKMFAKNKLQEEIDNRNSESIYFKERINELNQKIEEFKKFLNKNSKDKEIIECFNKLFN</sequence>
<gene>
    <name evidence="2" type="ORF">H312_00902</name>
</gene>
<keyword evidence="3" id="KW-1185">Reference proteome</keyword>
<evidence type="ECO:0000256" key="1">
    <source>
        <dbReference type="SAM" id="Coils"/>
    </source>
</evidence>
<reference evidence="3" key="1">
    <citation type="submission" date="2013-02" db="EMBL/GenBank/DDBJ databases">
        <authorList>
            <consortium name="The Broad Institute Genome Sequencing Platform"/>
            <person name="Cuomo C."/>
            <person name="Becnel J."/>
            <person name="Sanscrainte N."/>
            <person name="Walker B."/>
            <person name="Young S.K."/>
            <person name="Zeng Q."/>
            <person name="Gargeya S."/>
            <person name="Fitzgerald M."/>
            <person name="Haas B."/>
            <person name="Abouelleil A."/>
            <person name="Alvarado L."/>
            <person name="Arachchi H.M."/>
            <person name="Berlin A.M."/>
            <person name="Chapman S.B."/>
            <person name="Dewar J."/>
            <person name="Goldberg J."/>
            <person name="Griggs A."/>
            <person name="Gujja S."/>
            <person name="Hansen M."/>
            <person name="Howarth C."/>
            <person name="Imamovic A."/>
            <person name="Larimer J."/>
            <person name="McCowan C."/>
            <person name="Murphy C."/>
            <person name="Neiman D."/>
            <person name="Pearson M."/>
            <person name="Priest M."/>
            <person name="Roberts A."/>
            <person name="Saif S."/>
            <person name="Shea T."/>
            <person name="Sisk P."/>
            <person name="Sykes S."/>
            <person name="Wortman J."/>
            <person name="Nusbaum C."/>
            <person name="Birren B."/>
        </authorList>
    </citation>
    <scope>NUCLEOTIDE SEQUENCE [LARGE SCALE GENOMIC DNA]</scope>
    <source>
        <strain evidence="3">PRA339</strain>
    </source>
</reference>
<dbReference type="AlphaFoldDB" id="A0A059F371"/>
<reference evidence="2 3" key="2">
    <citation type="submission" date="2014-03" db="EMBL/GenBank/DDBJ databases">
        <title>The Genome Sequence of Anncaliia algerae insect isolate PRA339.</title>
        <authorList>
            <consortium name="The Broad Institute Genome Sequencing Platform"/>
            <consortium name="The Broad Institute Genome Sequencing Center for Infectious Disease"/>
            <person name="Cuomo C."/>
            <person name="Becnel J."/>
            <person name="Sanscrainte N."/>
            <person name="Walker B."/>
            <person name="Young S.K."/>
            <person name="Zeng Q."/>
            <person name="Gargeya S."/>
            <person name="Fitzgerald M."/>
            <person name="Haas B."/>
            <person name="Abouelleil A."/>
            <person name="Alvarado L."/>
            <person name="Arachchi H.M."/>
            <person name="Berlin A.M."/>
            <person name="Chapman S.B."/>
            <person name="Dewar J."/>
            <person name="Goldberg J."/>
            <person name="Griggs A."/>
            <person name="Gujja S."/>
            <person name="Hansen M."/>
            <person name="Howarth C."/>
            <person name="Imamovic A."/>
            <person name="Larimer J."/>
            <person name="McCowan C."/>
            <person name="Murphy C."/>
            <person name="Neiman D."/>
            <person name="Pearson M."/>
            <person name="Priest M."/>
            <person name="Roberts A."/>
            <person name="Saif S."/>
            <person name="Shea T."/>
            <person name="Sisk P."/>
            <person name="Sykes S."/>
            <person name="Wortman J."/>
            <person name="Nusbaum C."/>
            <person name="Birren B."/>
        </authorList>
    </citation>
    <scope>NUCLEOTIDE SEQUENCE [LARGE SCALE GENOMIC DNA]</scope>
    <source>
        <strain evidence="2 3">PRA339</strain>
    </source>
</reference>
<proteinExistence type="predicted"/>
<keyword evidence="1" id="KW-0175">Coiled coil</keyword>
<evidence type="ECO:0000313" key="3">
    <source>
        <dbReference type="Proteomes" id="UP000030655"/>
    </source>
</evidence>
<dbReference type="Proteomes" id="UP000030655">
    <property type="component" value="Unassembled WGS sequence"/>
</dbReference>
<dbReference type="VEuPathDB" id="MicrosporidiaDB:H312_00902"/>
<name>A0A059F371_9MICR</name>
<organism evidence="2 3">
    <name type="scientific">Anncaliia algerae PRA339</name>
    <dbReference type="NCBI Taxonomy" id="1288291"/>
    <lineage>
        <taxon>Eukaryota</taxon>
        <taxon>Fungi</taxon>
        <taxon>Fungi incertae sedis</taxon>
        <taxon>Microsporidia</taxon>
        <taxon>Tubulinosematoidea</taxon>
        <taxon>Tubulinosematidae</taxon>
        <taxon>Anncaliia</taxon>
    </lineage>
</organism>
<dbReference type="EMBL" id="KK365138">
    <property type="protein sequence ID" value="KCZ81723.1"/>
    <property type="molecule type" value="Genomic_DNA"/>
</dbReference>
<dbReference type="OrthoDB" id="10451568at2759"/>
<feature type="coiled-coil region" evidence="1">
    <location>
        <begin position="66"/>
        <end position="100"/>
    </location>
</feature>